<dbReference type="Proteomes" id="UP000472240">
    <property type="component" value="Chromosome 12"/>
</dbReference>
<feature type="domain" description="C2H2-type" evidence="12">
    <location>
        <begin position="445"/>
        <end position="472"/>
    </location>
</feature>
<evidence type="ECO:0000259" key="13">
    <source>
        <dbReference type="PROSITE" id="PS50805"/>
    </source>
</evidence>
<evidence type="ECO:0000256" key="7">
    <source>
        <dbReference type="ARBA" id="ARBA00023015"/>
    </source>
</evidence>
<dbReference type="OMA" id="QNSHRTE"/>
<name>A0A671FR66_RHIFE</name>
<evidence type="ECO:0000256" key="8">
    <source>
        <dbReference type="ARBA" id="ARBA00023125"/>
    </source>
</evidence>
<dbReference type="PROSITE" id="PS00028">
    <property type="entry name" value="ZINC_FINGER_C2H2_1"/>
    <property type="match status" value="7"/>
</dbReference>
<reference evidence="14" key="4">
    <citation type="submission" date="2025-08" db="UniProtKB">
        <authorList>
            <consortium name="Ensembl"/>
        </authorList>
    </citation>
    <scope>IDENTIFICATION</scope>
</reference>
<dbReference type="AlphaFoldDB" id="A0A671FR66"/>
<dbReference type="Pfam" id="PF00096">
    <property type="entry name" value="zf-C2H2"/>
    <property type="match status" value="8"/>
</dbReference>
<dbReference type="GO" id="GO:0008270">
    <property type="term" value="F:zinc ion binding"/>
    <property type="evidence" value="ECO:0007669"/>
    <property type="project" value="UniProtKB-KW"/>
</dbReference>
<gene>
    <name evidence="14" type="primary">LOC117031492</name>
</gene>
<evidence type="ECO:0000256" key="11">
    <source>
        <dbReference type="PROSITE-ProRule" id="PRU00042"/>
    </source>
</evidence>
<dbReference type="SUPFAM" id="SSF57667">
    <property type="entry name" value="beta-beta-alpha zinc fingers"/>
    <property type="match status" value="5"/>
</dbReference>
<feature type="domain" description="C2H2-type" evidence="12">
    <location>
        <begin position="389"/>
        <end position="416"/>
    </location>
</feature>
<dbReference type="InterPro" id="IPR001909">
    <property type="entry name" value="KRAB"/>
</dbReference>
<dbReference type="Gene3D" id="6.10.140.140">
    <property type="match status" value="1"/>
</dbReference>
<feature type="domain" description="C2H2-type" evidence="12">
    <location>
        <begin position="361"/>
        <end position="388"/>
    </location>
</feature>
<dbReference type="GeneTree" id="ENSGT00940000162921"/>
<dbReference type="Gene3D" id="3.30.160.60">
    <property type="entry name" value="Classic Zinc Finger"/>
    <property type="match status" value="8"/>
</dbReference>
<dbReference type="PROSITE" id="PS50157">
    <property type="entry name" value="ZINC_FINGER_C2H2_2"/>
    <property type="match status" value="8"/>
</dbReference>
<evidence type="ECO:0000256" key="6">
    <source>
        <dbReference type="ARBA" id="ARBA00022833"/>
    </source>
</evidence>
<feature type="domain" description="C2H2-type" evidence="12">
    <location>
        <begin position="529"/>
        <end position="556"/>
    </location>
</feature>
<reference evidence="15" key="3">
    <citation type="submission" date="2018-12" db="EMBL/GenBank/DDBJ databases">
        <title>G10K-VGP greater horseshoe bat female genome, primary haplotype.</title>
        <authorList>
            <person name="Teeling E."/>
            <person name="Myers G."/>
            <person name="Vernes S."/>
            <person name="Pippel M."/>
            <person name="Winkler S."/>
            <person name="Fedrigo O."/>
            <person name="Rhie A."/>
            <person name="Koren S."/>
            <person name="Phillippy A."/>
            <person name="Lewin H."/>
            <person name="Damas J."/>
            <person name="Howe K."/>
            <person name="Mountcastle J."/>
            <person name="Jarvis E.D."/>
        </authorList>
    </citation>
    <scope>NUCLEOTIDE SEQUENCE [LARGE SCALE GENOMIC DNA]</scope>
</reference>
<comment type="subcellular location">
    <subcellularLocation>
        <location evidence="1">Nucleus</location>
    </subcellularLocation>
</comment>
<dbReference type="GO" id="GO:0003677">
    <property type="term" value="F:DNA binding"/>
    <property type="evidence" value="ECO:0007669"/>
    <property type="project" value="UniProtKB-KW"/>
</dbReference>
<dbReference type="FunFam" id="3.30.160.60:FF:002254">
    <property type="entry name" value="Zinc finger protein 540"/>
    <property type="match status" value="2"/>
</dbReference>
<evidence type="ECO:0000256" key="2">
    <source>
        <dbReference type="ARBA" id="ARBA00006991"/>
    </source>
</evidence>
<reference evidence="14 15" key="1">
    <citation type="journal article" date="2015" name="Annu Rev Anim Biosci">
        <title>The Genome 10K Project: a way forward.</title>
        <authorList>
            <person name="Koepfli K.P."/>
            <person name="Paten B."/>
            <person name="O'Brien S.J."/>
            <person name="Koepfli K.P."/>
            <person name="Paten B."/>
            <person name="Antunes A."/>
            <person name="Belov K."/>
            <person name="Bustamante C."/>
            <person name="Castoe T.A."/>
            <person name="Clawson H."/>
            <person name="Crawford A.J."/>
            <person name="Diekhans M."/>
            <person name="Distel D."/>
            <person name="Durbin R."/>
            <person name="Earl D."/>
            <person name="Fujita M.K."/>
            <person name="Gamble T."/>
            <person name="Georges A."/>
            <person name="Gemmell N."/>
            <person name="Gilbert M.T."/>
            <person name="Graves J.M."/>
            <person name="Green R.E."/>
            <person name="Hickey G."/>
            <person name="Jarvis E.D."/>
            <person name="Johnson W."/>
            <person name="Komissarov A."/>
            <person name="Korf I."/>
            <person name="Kuhn R."/>
            <person name="Larkin D.M."/>
            <person name="Lewin H."/>
            <person name="Lopez J.V."/>
            <person name="Ma J."/>
            <person name="Marques-Bonet T."/>
            <person name="Miller W."/>
            <person name="Murphy R."/>
            <person name="Pevzner P."/>
            <person name="Shapiro B."/>
            <person name="Steiner C."/>
            <person name="Tamazian G."/>
            <person name="Venkatesh B."/>
            <person name="Wang J."/>
            <person name="Wayne R."/>
            <person name="Wiley E."/>
            <person name="Yang H."/>
            <person name="Zhang G."/>
            <person name="Haussler D."/>
            <person name="Ryder O."/>
            <person name="O'Brien S.J."/>
        </authorList>
    </citation>
    <scope>NUCLEOTIDE SEQUENCE</scope>
</reference>
<feature type="domain" description="C2H2-type" evidence="12">
    <location>
        <begin position="417"/>
        <end position="444"/>
    </location>
</feature>
<keyword evidence="3" id="KW-0479">Metal-binding</keyword>
<dbReference type="FunFam" id="3.30.160.60:FF:002090">
    <property type="entry name" value="Zinc finger protein 473"/>
    <property type="match status" value="1"/>
</dbReference>
<dbReference type="SUPFAM" id="SSF109640">
    <property type="entry name" value="KRAB domain (Kruppel-associated box)"/>
    <property type="match status" value="1"/>
</dbReference>
<dbReference type="CDD" id="cd07765">
    <property type="entry name" value="KRAB_A-box"/>
    <property type="match status" value="1"/>
</dbReference>
<reference evidence="14 15" key="2">
    <citation type="journal article" date="2018" name="Annu Rev Anim Biosci">
        <title>Bat Biology, Genomes, and the Bat1K Project: To Generate Chromosome-Level Genomes for All Living Bat Species.</title>
        <authorList>
            <person name="Teeling E.C."/>
            <person name="Vernes S.C."/>
            <person name="Davalos L.M."/>
            <person name="Ray D.A."/>
            <person name="Gilbert M.T.P."/>
            <person name="Myers E."/>
        </authorList>
    </citation>
    <scope>NUCLEOTIDE SEQUENCE</scope>
</reference>
<proteinExistence type="inferred from homology"/>
<feature type="domain" description="KRAB" evidence="13">
    <location>
        <begin position="7"/>
        <end position="108"/>
    </location>
</feature>
<evidence type="ECO:0000313" key="15">
    <source>
        <dbReference type="Proteomes" id="UP000472240"/>
    </source>
</evidence>
<keyword evidence="10" id="KW-0539">Nucleus</keyword>
<accession>A0A671FR66</accession>
<dbReference type="GO" id="GO:0000981">
    <property type="term" value="F:DNA-binding transcription factor activity, RNA polymerase II-specific"/>
    <property type="evidence" value="ECO:0007669"/>
    <property type="project" value="TreeGrafter"/>
</dbReference>
<reference evidence="14" key="5">
    <citation type="submission" date="2025-09" db="UniProtKB">
        <authorList>
            <consortium name="Ensembl"/>
        </authorList>
    </citation>
    <scope>IDENTIFICATION</scope>
</reference>
<keyword evidence="6" id="KW-0862">Zinc</keyword>
<dbReference type="PANTHER" id="PTHR24394">
    <property type="entry name" value="ZINC FINGER PROTEIN"/>
    <property type="match status" value="1"/>
</dbReference>
<organism evidence="14 15">
    <name type="scientific">Rhinolophus ferrumequinum</name>
    <name type="common">Greater horseshoe bat</name>
    <dbReference type="NCBI Taxonomy" id="59479"/>
    <lineage>
        <taxon>Eukaryota</taxon>
        <taxon>Metazoa</taxon>
        <taxon>Chordata</taxon>
        <taxon>Craniata</taxon>
        <taxon>Vertebrata</taxon>
        <taxon>Euteleostomi</taxon>
        <taxon>Mammalia</taxon>
        <taxon>Eutheria</taxon>
        <taxon>Laurasiatheria</taxon>
        <taxon>Chiroptera</taxon>
        <taxon>Yinpterochiroptera</taxon>
        <taxon>Rhinolophoidea</taxon>
        <taxon>Rhinolophidae</taxon>
        <taxon>Rhinolophinae</taxon>
        <taxon>Rhinolophus</taxon>
    </lineage>
</organism>
<feature type="domain" description="C2H2-type" evidence="12">
    <location>
        <begin position="473"/>
        <end position="500"/>
    </location>
</feature>
<dbReference type="FunFam" id="3.30.160.60:FF:000295">
    <property type="entry name" value="zinc finger protein 19"/>
    <property type="match status" value="1"/>
</dbReference>
<feature type="domain" description="C2H2-type" evidence="12">
    <location>
        <begin position="333"/>
        <end position="360"/>
    </location>
</feature>
<dbReference type="SMART" id="SM00355">
    <property type="entry name" value="ZnF_C2H2"/>
    <property type="match status" value="9"/>
</dbReference>
<dbReference type="Ensembl" id="ENSRFET00010030648.1">
    <property type="protein sequence ID" value="ENSRFEP00010028233.1"/>
    <property type="gene ID" value="ENSRFEG00010018789.1"/>
</dbReference>
<dbReference type="FunFam" id="3.30.160.60:FF:000416">
    <property type="entry name" value="zinc finger protein 879 isoform X1"/>
    <property type="match status" value="1"/>
</dbReference>
<evidence type="ECO:0000256" key="10">
    <source>
        <dbReference type="ARBA" id="ARBA00023242"/>
    </source>
</evidence>
<evidence type="ECO:0000256" key="3">
    <source>
        <dbReference type="ARBA" id="ARBA00022723"/>
    </source>
</evidence>
<evidence type="ECO:0000259" key="12">
    <source>
        <dbReference type="PROSITE" id="PS50157"/>
    </source>
</evidence>
<evidence type="ECO:0000313" key="14">
    <source>
        <dbReference type="Ensembl" id="ENSRFEP00010028233.1"/>
    </source>
</evidence>
<comment type="similarity">
    <text evidence="2">Belongs to the krueppel C2H2-type zinc-finger protein family.</text>
</comment>
<keyword evidence="15" id="KW-1185">Reference proteome</keyword>
<dbReference type="InterPro" id="IPR036236">
    <property type="entry name" value="Znf_C2H2_sf"/>
</dbReference>
<dbReference type="InParanoid" id="A0A671FR66"/>
<dbReference type="PROSITE" id="PS50805">
    <property type="entry name" value="KRAB"/>
    <property type="match status" value="1"/>
</dbReference>
<feature type="domain" description="C2H2-type" evidence="12">
    <location>
        <begin position="501"/>
        <end position="528"/>
    </location>
</feature>
<dbReference type="SMART" id="SM00349">
    <property type="entry name" value="KRAB"/>
    <property type="match status" value="1"/>
</dbReference>
<keyword evidence="8" id="KW-0238">DNA-binding</keyword>
<protein>
    <submittedName>
        <fullName evidence="14">Uncharacterized protein</fullName>
    </submittedName>
</protein>
<dbReference type="FunFam" id="3.30.160.60:FF:000003">
    <property type="entry name" value="Zinc finger protein 3 homolog"/>
    <property type="match status" value="1"/>
</dbReference>
<dbReference type="InterPro" id="IPR036051">
    <property type="entry name" value="KRAB_dom_sf"/>
</dbReference>
<dbReference type="InterPro" id="IPR013087">
    <property type="entry name" value="Znf_C2H2_type"/>
</dbReference>
<keyword evidence="9" id="KW-0804">Transcription</keyword>
<evidence type="ECO:0000256" key="1">
    <source>
        <dbReference type="ARBA" id="ARBA00004123"/>
    </source>
</evidence>
<keyword evidence="5 11" id="KW-0863">Zinc-finger</keyword>
<sequence>MLLQASVSFKDVTVEFTQEEWQHLGPAQRALYRDVMLENYSHVVSVANFLPPKEKDWRLDHLEKTQKNQDKYLYQVLFTTNRPLTNEQEKVSGKPFNLGRYIVPSRKMLSADDTIGPTYLDFYQLAPHSYSRKMTNEFNASHSNTRSERRNTGEKSFDYNQNLQTFNGVEELILGQCFECNECGNTLHDKAAFITWNSAYTKEASYKLGRKLCDKSSLVVSVSFHTEKSQCEFHEDKCNKIGNNFERIAQLHRTDTTEKTFDQKARFREYQRSQTGMQPLECGKNMSHNSPINIQQRTNTLELSCDNKTCNETFGSQSPFHIQRRTHGREQHCECNECQESFSKRSSVILHRRSHIGKKIYECNECGTAFSWKLSLIVHQRTHTGEKPYECNECGKAFTTMSNLRQHQRTHTGDKPYKCNECGRAFTRVSNLRRHQRTHMGKKPYECNECGKAFISLSQLREHQRTHTGEEPYQCNECGKSYTQKSSLGKHQRILTGEKLYECTECGKTFSQRSCLKNHERVHTGEKPYECNECGKTFSQKSYLGKHLSIHHRTETLRI</sequence>
<evidence type="ECO:0000256" key="5">
    <source>
        <dbReference type="ARBA" id="ARBA00022771"/>
    </source>
</evidence>
<keyword evidence="7" id="KW-0805">Transcription regulation</keyword>
<dbReference type="PANTHER" id="PTHR24394:SF48">
    <property type="entry name" value="ZINC FINGER PROTEIN 771"/>
    <property type="match status" value="1"/>
</dbReference>
<dbReference type="Pfam" id="PF01352">
    <property type="entry name" value="KRAB"/>
    <property type="match status" value="1"/>
</dbReference>
<evidence type="ECO:0000256" key="9">
    <source>
        <dbReference type="ARBA" id="ARBA00023163"/>
    </source>
</evidence>
<evidence type="ECO:0000256" key="4">
    <source>
        <dbReference type="ARBA" id="ARBA00022737"/>
    </source>
</evidence>
<dbReference type="GO" id="GO:0005634">
    <property type="term" value="C:nucleus"/>
    <property type="evidence" value="ECO:0007669"/>
    <property type="project" value="UniProtKB-SubCell"/>
</dbReference>
<dbReference type="FunFam" id="3.30.160.60:FF:001009">
    <property type="entry name" value="Zinc finger protein 26"/>
    <property type="match status" value="1"/>
</dbReference>
<keyword evidence="4" id="KW-0677">Repeat</keyword>